<accession>A0ABZ0RQI6</accession>
<organism evidence="1 2">
    <name type="scientific">Coraliomargarita algicola</name>
    <dbReference type="NCBI Taxonomy" id="3092156"/>
    <lineage>
        <taxon>Bacteria</taxon>
        <taxon>Pseudomonadati</taxon>
        <taxon>Verrucomicrobiota</taxon>
        <taxon>Opitutia</taxon>
        <taxon>Puniceicoccales</taxon>
        <taxon>Coraliomargaritaceae</taxon>
        <taxon>Coraliomargarita</taxon>
    </lineage>
</organism>
<dbReference type="SUPFAM" id="SSF52540">
    <property type="entry name" value="P-loop containing nucleoside triphosphate hydrolases"/>
    <property type="match status" value="1"/>
</dbReference>
<evidence type="ECO:0000313" key="1">
    <source>
        <dbReference type="EMBL" id="WPJ97408.1"/>
    </source>
</evidence>
<reference evidence="1 2" key="1">
    <citation type="submission" date="2023-11" db="EMBL/GenBank/DDBJ databases">
        <title>Coraliomargarita sp. nov., isolated from marine algae.</title>
        <authorList>
            <person name="Lee J.K."/>
            <person name="Baek J.H."/>
            <person name="Kim J.M."/>
            <person name="Choi D.G."/>
            <person name="Jeon C.O."/>
        </authorList>
    </citation>
    <scope>NUCLEOTIDE SEQUENCE [LARGE SCALE GENOMIC DNA]</scope>
    <source>
        <strain evidence="1 2">J2-16</strain>
    </source>
</reference>
<dbReference type="Pfam" id="PF13189">
    <property type="entry name" value="Cytidylate_kin2"/>
    <property type="match status" value="1"/>
</dbReference>
<gene>
    <name evidence="1" type="ORF">SH580_06755</name>
</gene>
<dbReference type="Proteomes" id="UP001324993">
    <property type="component" value="Chromosome"/>
</dbReference>
<name>A0ABZ0RQI6_9BACT</name>
<dbReference type="InterPro" id="IPR027417">
    <property type="entry name" value="P-loop_NTPase"/>
</dbReference>
<dbReference type="Gene3D" id="3.40.50.300">
    <property type="entry name" value="P-loop containing nucleotide triphosphate hydrolases"/>
    <property type="match status" value="1"/>
</dbReference>
<keyword evidence="2" id="KW-1185">Reference proteome</keyword>
<protein>
    <submittedName>
        <fullName evidence="1">Cytidylate kinase-like family protein</fullName>
    </submittedName>
</protein>
<dbReference type="RefSeq" id="WP_319834252.1">
    <property type="nucleotide sequence ID" value="NZ_CP138858.1"/>
</dbReference>
<dbReference type="EMBL" id="CP138858">
    <property type="protein sequence ID" value="WPJ97408.1"/>
    <property type="molecule type" value="Genomic_DNA"/>
</dbReference>
<proteinExistence type="predicted"/>
<evidence type="ECO:0000313" key="2">
    <source>
        <dbReference type="Proteomes" id="UP001324993"/>
    </source>
</evidence>
<sequence>MNTTIAISRLIGSDAGEIAKRLAEALGYDLVDKAILQATLEQYGITRFGKLYNSTPNLWDLTNSKNIQVISMLNDTMKALAYRGRTVILARGAYAALSDYSNVLKVRLQAPLAVRVQRMMAREECDDPEQVEERIVLDDKARKKFVKLFYNKKDSDATDFDLVINTAIISVRTTDEWLLDAVRMFESIEPVTPVQTVSQQEVDPLLLDAIDQALQRRR</sequence>